<name>A0A381WKX4_9ZZZZ</name>
<proteinExistence type="predicted"/>
<protein>
    <submittedName>
        <fullName evidence="2">Uncharacterized protein</fullName>
    </submittedName>
</protein>
<feature type="compositionally biased region" description="Basic and acidic residues" evidence="1">
    <location>
        <begin position="8"/>
        <end position="22"/>
    </location>
</feature>
<sequence>MFNVQHNIESHRSPLRKTHNDDTAIIETLL</sequence>
<feature type="region of interest" description="Disordered" evidence="1">
    <location>
        <begin position="1"/>
        <end position="22"/>
    </location>
</feature>
<evidence type="ECO:0000256" key="1">
    <source>
        <dbReference type="SAM" id="MobiDB-lite"/>
    </source>
</evidence>
<evidence type="ECO:0000313" key="2">
    <source>
        <dbReference type="EMBL" id="SVA52961.1"/>
    </source>
</evidence>
<accession>A0A381WKX4</accession>
<dbReference type="AlphaFoldDB" id="A0A381WKX4"/>
<feature type="non-terminal residue" evidence="2">
    <location>
        <position position="30"/>
    </location>
</feature>
<reference evidence="2" key="1">
    <citation type="submission" date="2018-05" db="EMBL/GenBank/DDBJ databases">
        <authorList>
            <person name="Lanie J.A."/>
            <person name="Ng W.-L."/>
            <person name="Kazmierczak K.M."/>
            <person name="Andrzejewski T.M."/>
            <person name="Davidsen T.M."/>
            <person name="Wayne K.J."/>
            <person name="Tettelin H."/>
            <person name="Glass J.I."/>
            <person name="Rusch D."/>
            <person name="Podicherti R."/>
            <person name="Tsui H.-C.T."/>
            <person name="Winkler M.E."/>
        </authorList>
    </citation>
    <scope>NUCLEOTIDE SEQUENCE</scope>
</reference>
<gene>
    <name evidence="2" type="ORF">METZ01_LOCUS105815</name>
</gene>
<dbReference type="EMBL" id="UINC01012081">
    <property type="protein sequence ID" value="SVA52961.1"/>
    <property type="molecule type" value="Genomic_DNA"/>
</dbReference>
<organism evidence="2">
    <name type="scientific">marine metagenome</name>
    <dbReference type="NCBI Taxonomy" id="408172"/>
    <lineage>
        <taxon>unclassified sequences</taxon>
        <taxon>metagenomes</taxon>
        <taxon>ecological metagenomes</taxon>
    </lineage>
</organism>